<dbReference type="GO" id="GO:0016491">
    <property type="term" value="F:oxidoreductase activity"/>
    <property type="evidence" value="ECO:0007669"/>
    <property type="project" value="InterPro"/>
</dbReference>
<dbReference type="Gene3D" id="3.30.310.50">
    <property type="entry name" value="Alpha-D-phosphohexomutase, C-terminal domain"/>
    <property type="match status" value="1"/>
</dbReference>
<comment type="similarity">
    <text evidence="1">Belongs to the SIP oxidoreductase family.</text>
</comment>
<name>A0A4Y9KVI1_9BRAD</name>
<evidence type="ECO:0000256" key="1">
    <source>
        <dbReference type="ARBA" id="ARBA00035644"/>
    </source>
</evidence>
<dbReference type="Pfam" id="PF08021">
    <property type="entry name" value="FAD_binding_9"/>
    <property type="match status" value="1"/>
</dbReference>
<protein>
    <submittedName>
        <fullName evidence="3">Siderophore-interacting protein</fullName>
    </submittedName>
</protein>
<proteinExistence type="inferred from homology"/>
<organism evidence="3 4">
    <name type="scientific">Bradyrhizobium frederickii</name>
    <dbReference type="NCBI Taxonomy" id="2560054"/>
    <lineage>
        <taxon>Bacteria</taxon>
        <taxon>Pseudomonadati</taxon>
        <taxon>Pseudomonadota</taxon>
        <taxon>Alphaproteobacteria</taxon>
        <taxon>Hyphomicrobiales</taxon>
        <taxon>Nitrobacteraceae</taxon>
        <taxon>Bradyrhizobium</taxon>
    </lineage>
</organism>
<dbReference type="PANTHER" id="PTHR30157:SF0">
    <property type="entry name" value="NADPH-DEPENDENT FERRIC-CHELATE REDUCTASE"/>
    <property type="match status" value="1"/>
</dbReference>
<dbReference type="InterPro" id="IPR039374">
    <property type="entry name" value="SIP_fam"/>
</dbReference>
<evidence type="ECO:0000313" key="3">
    <source>
        <dbReference type="EMBL" id="TFV30642.1"/>
    </source>
</evidence>
<dbReference type="Gene3D" id="3.40.50.80">
    <property type="entry name" value="Nucleotide-binding domain of ferredoxin-NADP reductase (FNR) module"/>
    <property type="match status" value="1"/>
</dbReference>
<dbReference type="Pfam" id="PF09981">
    <property type="entry name" value="DUF2218"/>
    <property type="match status" value="1"/>
</dbReference>
<dbReference type="InterPro" id="IPR017938">
    <property type="entry name" value="Riboflavin_synthase-like_b-brl"/>
</dbReference>
<keyword evidence="4" id="KW-1185">Reference proteome</keyword>
<dbReference type="OrthoDB" id="9814826at2"/>
<dbReference type="Gene3D" id="2.40.30.10">
    <property type="entry name" value="Translation factors"/>
    <property type="match status" value="1"/>
</dbReference>
<dbReference type="InterPro" id="IPR007037">
    <property type="entry name" value="SIP_rossman_dom"/>
</dbReference>
<dbReference type="InterPro" id="IPR017927">
    <property type="entry name" value="FAD-bd_FR_type"/>
</dbReference>
<evidence type="ECO:0000313" key="4">
    <source>
        <dbReference type="Proteomes" id="UP000298225"/>
    </source>
</evidence>
<dbReference type="PANTHER" id="PTHR30157">
    <property type="entry name" value="FERRIC REDUCTASE, NADPH-DEPENDENT"/>
    <property type="match status" value="1"/>
</dbReference>
<dbReference type="CDD" id="cd06193">
    <property type="entry name" value="siderophore_interacting"/>
    <property type="match status" value="1"/>
</dbReference>
<comment type="caution">
    <text evidence="3">The sequence shown here is derived from an EMBL/GenBank/DDBJ whole genome shotgun (WGS) entry which is preliminary data.</text>
</comment>
<dbReference type="AlphaFoldDB" id="A0A4Y9KVI1"/>
<sequence length="366" mass="40562">MQAGIGQGRWRMTLDLLISETRIALPDAAGLAARMIDHLAEHDIAFEDRDGLMVAKLPFGTSSLAVEAEALKIRVEANDKGNLEMLRSVVASHVIEFAGDIAPTIIWSGHESSGGTLANFREMRLKSAITLTPHMRRLTFTGDDIARFVNDDDLHVRLYFPPEGLAKPEWPWPAPDGRILWPEPDRRPVTRYYTIRRIDLQSREIDIDFVVHDHAGPGSAFAVNATAGALCGMTGPLGRGIRPARWMLLAGDETALPAIARILETLPATAAGEAFIEVADRREELPLAAPAGVAIRWLHREGRPAGTTQLLVDAVKAVRWPHHQDVFAWIACEAQALKALRNHLRDERKLSRHQLLAVAYWSLRQP</sequence>
<gene>
    <name evidence="3" type="ORF">E4K66_33855</name>
</gene>
<accession>A0A4Y9KVI1</accession>
<dbReference type="InterPro" id="IPR039261">
    <property type="entry name" value="FNR_nucleotide-bd"/>
</dbReference>
<feature type="domain" description="FAD-binding FR-type" evidence="2">
    <location>
        <begin position="118"/>
        <end position="243"/>
    </location>
</feature>
<dbReference type="Proteomes" id="UP000298225">
    <property type="component" value="Unassembled WGS sequence"/>
</dbReference>
<dbReference type="InterPro" id="IPR014543">
    <property type="entry name" value="UCP028291"/>
</dbReference>
<dbReference type="PROSITE" id="PS51384">
    <property type="entry name" value="FAD_FR"/>
    <property type="match status" value="1"/>
</dbReference>
<dbReference type="EMBL" id="SPQU01000028">
    <property type="protein sequence ID" value="TFV30642.1"/>
    <property type="molecule type" value="Genomic_DNA"/>
</dbReference>
<reference evidence="3 4" key="1">
    <citation type="submission" date="2019-03" db="EMBL/GenBank/DDBJ databases">
        <title>Bradyrhizobium strains diversity isolated from Chamaecrista fasciculata.</title>
        <authorList>
            <person name="Urquiaga M.C.O."/>
            <person name="Hungria M."/>
            <person name="Delamuta J.R.M."/>
        </authorList>
    </citation>
    <scope>NUCLEOTIDE SEQUENCE [LARGE SCALE GENOMIC DNA]</scope>
    <source>
        <strain evidence="3 4">CNPSo 3424</strain>
    </source>
</reference>
<dbReference type="InterPro" id="IPR013113">
    <property type="entry name" value="SIP_FAD-bd"/>
</dbReference>
<evidence type="ECO:0000259" key="2">
    <source>
        <dbReference type="PROSITE" id="PS51384"/>
    </source>
</evidence>
<dbReference type="SUPFAM" id="SSF63380">
    <property type="entry name" value="Riboflavin synthase domain-like"/>
    <property type="match status" value="1"/>
</dbReference>
<dbReference type="Pfam" id="PF04954">
    <property type="entry name" value="SIP"/>
    <property type="match status" value="1"/>
</dbReference>